<sequence>LTHPLGDTEMSGNQCDNTDCLERYDMKKLIEYLHSTSVKKIAIQFAEEFISDYESICSYFENAFHLRVVIIGETPYNDCCVNETFALKVGAECLAYFGDSCHSEDARSTVPIFVVPRQQPLIEFPVETIMEWLNTSEETKYIILDPYFSHKKDYVENVLQHKCAVFTFHKELNLPADSLVLWYERMDFRFDHVVMKHPTVKFYIYDSNLLKIVQLNMATQKTLRKRLYGIEKAREAKTIGILFGSLSLPNRLELANKMKQLCKQTNKRCYMFNIGQLTVAKLANFPNIQVFIYITCPYSTVLDCADFYRPIVTVFEFEIACNSDKFWNPISGMLCSFSESTSTTDSVSEMTNQMDRCTVSLISGRVESKLENFHDESTSAMSLLPQNMEITQIFASNDFLQSRSWKGLEEKIGETPVEAVIEGRSGLAAGYTTEPNYFQSSLHCRLGHSRIVRHRKPTSSVHICSRYLFPCNSHHRCSRCSMAPRLCRFRTSRSCSRCIRHAFCTVHLLPFHFPLQREQATIGKHKWKWKKQLANILLNNAFKQAYFLLASRYLLGRFALLCSQYLKCRWCRLDKL</sequence>
<comment type="pathway">
    <text evidence="2">Protein modification; peptidyl-diphthamide biosynthesis.</text>
</comment>
<dbReference type="FunFam" id="3.40.50.11860:FF:000001">
    <property type="entry name" value="2-(3-amino-3-carboxypropyl)histidine synthase subunit 2"/>
    <property type="match status" value="1"/>
</dbReference>
<dbReference type="InterPro" id="IPR016435">
    <property type="entry name" value="DPH1/DPH2"/>
</dbReference>
<dbReference type="PANTHER" id="PTHR10762">
    <property type="entry name" value="DIPHTHAMIDE BIOSYNTHESIS PROTEIN"/>
    <property type="match status" value="1"/>
</dbReference>
<dbReference type="InterPro" id="IPR042263">
    <property type="entry name" value="DPH1/DPH2_1"/>
</dbReference>
<name>A0A0V1HAR4_9BILA</name>
<reference evidence="7 8" key="1">
    <citation type="submission" date="2015-01" db="EMBL/GenBank/DDBJ databases">
        <title>Evolution of Trichinella species and genotypes.</title>
        <authorList>
            <person name="Korhonen P.K."/>
            <person name="Edoardo P."/>
            <person name="Giuseppe L.R."/>
            <person name="Gasser R.B."/>
        </authorList>
    </citation>
    <scope>NUCLEOTIDE SEQUENCE [LARGE SCALE GENOMIC DNA]</scope>
    <source>
        <strain evidence="7">ISS1029</strain>
    </source>
</reference>
<comment type="similarity">
    <text evidence="3">Belongs to the DPH1/DPH2 family. DPH2 subfamily.</text>
</comment>
<gene>
    <name evidence="7" type="primary">dph2</name>
    <name evidence="7" type="ORF">T11_16123</name>
</gene>
<comment type="caution">
    <text evidence="7">The sequence shown here is derived from an EMBL/GenBank/DDBJ whole genome shotgun (WGS) entry which is preliminary data.</text>
</comment>
<dbReference type="GO" id="GO:0046872">
    <property type="term" value="F:metal ion binding"/>
    <property type="evidence" value="ECO:0007669"/>
    <property type="project" value="UniProtKB-KW"/>
</dbReference>
<evidence type="ECO:0000256" key="5">
    <source>
        <dbReference type="ARBA" id="ARBA00023004"/>
    </source>
</evidence>
<evidence type="ECO:0000256" key="4">
    <source>
        <dbReference type="ARBA" id="ARBA00022723"/>
    </source>
</evidence>
<dbReference type="GO" id="GO:0051536">
    <property type="term" value="F:iron-sulfur cluster binding"/>
    <property type="evidence" value="ECO:0007669"/>
    <property type="project" value="UniProtKB-KW"/>
</dbReference>
<dbReference type="OrthoDB" id="449241at2759"/>
<dbReference type="SFLD" id="SFLDS00032">
    <property type="entry name" value="Radical_SAM_3-amino-3-carboxyp"/>
    <property type="match status" value="1"/>
</dbReference>
<keyword evidence="5" id="KW-0408">Iron</keyword>
<evidence type="ECO:0000256" key="3">
    <source>
        <dbReference type="ARBA" id="ARBA00006179"/>
    </source>
</evidence>
<accession>A0A0V1HAR4</accession>
<evidence type="ECO:0000256" key="1">
    <source>
        <dbReference type="ARBA" id="ARBA00001966"/>
    </source>
</evidence>
<dbReference type="STRING" id="268475.A0A0V1HAR4"/>
<dbReference type="GO" id="GO:0017183">
    <property type="term" value="P:protein histidyl modification to diphthamide"/>
    <property type="evidence" value="ECO:0007669"/>
    <property type="project" value="UniProtKB-UniPathway"/>
</dbReference>
<dbReference type="UniPathway" id="UPA00559"/>
<comment type="cofactor">
    <cofactor evidence="1">
        <name>[4Fe-4S] cluster</name>
        <dbReference type="ChEBI" id="CHEBI:49883"/>
    </cofactor>
</comment>
<dbReference type="Gene3D" id="3.40.50.11860">
    <property type="entry name" value="Diphthamide synthesis DPH1/DPH2 domain 3"/>
    <property type="match status" value="1"/>
</dbReference>
<keyword evidence="8" id="KW-1185">Reference proteome</keyword>
<dbReference type="NCBIfam" id="TIGR00322">
    <property type="entry name" value="diphth2_R"/>
    <property type="match status" value="1"/>
</dbReference>
<dbReference type="Proteomes" id="UP000055024">
    <property type="component" value="Unassembled WGS sequence"/>
</dbReference>
<keyword evidence="6" id="KW-0411">Iron-sulfur</keyword>
<dbReference type="InterPro" id="IPR042265">
    <property type="entry name" value="DPH1/DPH2_3"/>
</dbReference>
<dbReference type="AlphaFoldDB" id="A0A0V1HAR4"/>
<dbReference type="Gene3D" id="3.40.50.11840">
    <property type="entry name" value="Diphthamide synthesis DPH1/DPH2 domain 1"/>
    <property type="match status" value="1"/>
</dbReference>
<evidence type="ECO:0000313" key="8">
    <source>
        <dbReference type="Proteomes" id="UP000055024"/>
    </source>
</evidence>
<feature type="non-terminal residue" evidence="7">
    <location>
        <position position="1"/>
    </location>
</feature>
<dbReference type="GO" id="GO:0090560">
    <property type="term" value="F:2-(3-amino-3-carboxypropyl)histidine synthase activity"/>
    <property type="evidence" value="ECO:0007669"/>
    <property type="project" value="InterPro"/>
</dbReference>
<dbReference type="PANTHER" id="PTHR10762:SF2">
    <property type="entry name" value="2-(3-AMINO-3-CARBOXYPROPYL)HISTIDINE SYNTHASE SUBUNIT 2"/>
    <property type="match status" value="1"/>
</dbReference>
<dbReference type="Pfam" id="PF01866">
    <property type="entry name" value="Diphthamide_syn"/>
    <property type="match status" value="1"/>
</dbReference>
<evidence type="ECO:0000256" key="6">
    <source>
        <dbReference type="ARBA" id="ARBA00023014"/>
    </source>
</evidence>
<keyword evidence="4" id="KW-0479">Metal-binding</keyword>
<dbReference type="EMBL" id="JYDP01000098">
    <property type="protein sequence ID" value="KRZ07675.1"/>
    <property type="molecule type" value="Genomic_DNA"/>
</dbReference>
<organism evidence="7 8">
    <name type="scientific">Trichinella zimbabwensis</name>
    <dbReference type="NCBI Taxonomy" id="268475"/>
    <lineage>
        <taxon>Eukaryota</taxon>
        <taxon>Metazoa</taxon>
        <taxon>Ecdysozoa</taxon>
        <taxon>Nematoda</taxon>
        <taxon>Enoplea</taxon>
        <taxon>Dorylaimia</taxon>
        <taxon>Trichinellida</taxon>
        <taxon>Trichinellidae</taxon>
        <taxon>Trichinella</taxon>
    </lineage>
</organism>
<proteinExistence type="inferred from homology"/>
<evidence type="ECO:0000256" key="2">
    <source>
        <dbReference type="ARBA" id="ARBA00005156"/>
    </source>
</evidence>
<evidence type="ECO:0000313" key="7">
    <source>
        <dbReference type="EMBL" id="KRZ07675.1"/>
    </source>
</evidence>
<protein>
    <submittedName>
        <fullName evidence="7">Diphthamide biosynthesis protein 2</fullName>
    </submittedName>
</protein>